<proteinExistence type="predicted"/>
<dbReference type="EMBL" id="CADCXU010012716">
    <property type="protein sequence ID" value="CAB0002609.1"/>
    <property type="molecule type" value="Genomic_DNA"/>
</dbReference>
<dbReference type="AlphaFoldDB" id="A0A6H5GLX1"/>
<accession>A0A6H5GLX1</accession>
<organism evidence="2 3">
    <name type="scientific">Nesidiocoris tenuis</name>
    <dbReference type="NCBI Taxonomy" id="355587"/>
    <lineage>
        <taxon>Eukaryota</taxon>
        <taxon>Metazoa</taxon>
        <taxon>Ecdysozoa</taxon>
        <taxon>Arthropoda</taxon>
        <taxon>Hexapoda</taxon>
        <taxon>Insecta</taxon>
        <taxon>Pterygota</taxon>
        <taxon>Neoptera</taxon>
        <taxon>Paraneoptera</taxon>
        <taxon>Hemiptera</taxon>
        <taxon>Heteroptera</taxon>
        <taxon>Panheteroptera</taxon>
        <taxon>Cimicomorpha</taxon>
        <taxon>Miridae</taxon>
        <taxon>Dicyphina</taxon>
        <taxon>Nesidiocoris</taxon>
    </lineage>
</organism>
<protein>
    <submittedName>
        <fullName evidence="2">Uncharacterized protein</fullName>
    </submittedName>
</protein>
<feature type="region of interest" description="Disordered" evidence="1">
    <location>
        <begin position="39"/>
        <end position="64"/>
    </location>
</feature>
<dbReference type="Proteomes" id="UP000479000">
    <property type="component" value="Unassembled WGS sequence"/>
</dbReference>
<gene>
    <name evidence="2" type="ORF">NTEN_LOCUS8396</name>
</gene>
<sequence length="80" mass="8893">MEVKSNKTSKNHSKLLTMIFSFGSSPDRHSEFDDAISSIQDKKITGPRRSGNASFSHPHQARPSCVNTSCSVWARRIVTT</sequence>
<name>A0A6H5GLX1_9HEMI</name>
<evidence type="ECO:0000313" key="2">
    <source>
        <dbReference type="EMBL" id="CAB0002609.1"/>
    </source>
</evidence>
<evidence type="ECO:0000256" key="1">
    <source>
        <dbReference type="SAM" id="MobiDB-lite"/>
    </source>
</evidence>
<reference evidence="2 3" key="1">
    <citation type="submission" date="2020-02" db="EMBL/GenBank/DDBJ databases">
        <authorList>
            <person name="Ferguson B K."/>
        </authorList>
    </citation>
    <scope>NUCLEOTIDE SEQUENCE [LARGE SCALE GENOMIC DNA]</scope>
</reference>
<evidence type="ECO:0000313" key="3">
    <source>
        <dbReference type="Proteomes" id="UP000479000"/>
    </source>
</evidence>
<keyword evidence="3" id="KW-1185">Reference proteome</keyword>